<evidence type="ECO:0000313" key="5">
    <source>
        <dbReference type="Proteomes" id="UP000603545"/>
    </source>
</evidence>
<gene>
    <name evidence="4" type="ORF">H8E80_06560</name>
</gene>
<organism evidence="4 5">
    <name type="scientific">Candidatus Desulfaltia bathyphila</name>
    <dbReference type="NCBI Taxonomy" id="2841697"/>
    <lineage>
        <taxon>Bacteria</taxon>
        <taxon>Pseudomonadati</taxon>
        <taxon>Thermodesulfobacteriota</taxon>
        <taxon>Desulfobacteria</taxon>
        <taxon>Desulfobacterales</taxon>
        <taxon>Desulfobacterales incertae sedis</taxon>
        <taxon>Candidatus Desulfaltia</taxon>
    </lineage>
</organism>
<dbReference type="Pfam" id="PF00011">
    <property type="entry name" value="HSP20"/>
    <property type="match status" value="1"/>
</dbReference>
<evidence type="ECO:0000256" key="1">
    <source>
        <dbReference type="PROSITE-ProRule" id="PRU00285"/>
    </source>
</evidence>
<dbReference type="Proteomes" id="UP000603545">
    <property type="component" value="Unassembled WGS sequence"/>
</dbReference>
<name>A0A8J6N3Q5_9BACT</name>
<comment type="caution">
    <text evidence="4">The sequence shown here is derived from an EMBL/GenBank/DDBJ whole genome shotgun (WGS) entry which is preliminary data.</text>
</comment>
<comment type="similarity">
    <text evidence="1 2">Belongs to the small heat shock protein (HSP20) family.</text>
</comment>
<dbReference type="InterPro" id="IPR008978">
    <property type="entry name" value="HSP20-like_chaperone"/>
</dbReference>
<proteinExistence type="inferred from homology"/>
<sequence length="148" mass="17029">MDYIKIKFTKESDQLSSDTGRGIEDMFRSMSPFFALPEGVWKPQMDIYETDEEIIILAEIAGVDKENLSVEINTRAAKIYGERTEMPRLKNSTYRLAEIQYGRFERILFLPAPIDADKVIATYFNGLLQIRLAKLPPDRTHRIPIVDG</sequence>
<dbReference type="InterPro" id="IPR031107">
    <property type="entry name" value="Small_HSP"/>
</dbReference>
<dbReference type="CDD" id="cd06464">
    <property type="entry name" value="ACD_sHsps-like"/>
    <property type="match status" value="1"/>
</dbReference>
<accession>A0A8J6N3Q5</accession>
<feature type="domain" description="SHSP" evidence="3">
    <location>
        <begin position="36"/>
        <end position="148"/>
    </location>
</feature>
<evidence type="ECO:0000256" key="2">
    <source>
        <dbReference type="RuleBase" id="RU003616"/>
    </source>
</evidence>
<protein>
    <submittedName>
        <fullName evidence="4">Hsp20/alpha crystallin family protein</fullName>
    </submittedName>
</protein>
<dbReference type="InterPro" id="IPR002068">
    <property type="entry name" value="A-crystallin/Hsp20_dom"/>
</dbReference>
<dbReference type="PANTHER" id="PTHR11527">
    <property type="entry name" value="HEAT-SHOCK PROTEIN 20 FAMILY MEMBER"/>
    <property type="match status" value="1"/>
</dbReference>
<dbReference type="EMBL" id="JACNLL010000060">
    <property type="protein sequence ID" value="MBC8199689.1"/>
    <property type="molecule type" value="Genomic_DNA"/>
</dbReference>
<dbReference type="AlphaFoldDB" id="A0A8J6N3Q5"/>
<dbReference type="PROSITE" id="PS01031">
    <property type="entry name" value="SHSP"/>
    <property type="match status" value="1"/>
</dbReference>
<evidence type="ECO:0000313" key="4">
    <source>
        <dbReference type="EMBL" id="MBC8199689.1"/>
    </source>
</evidence>
<dbReference type="SUPFAM" id="SSF49764">
    <property type="entry name" value="HSP20-like chaperones"/>
    <property type="match status" value="1"/>
</dbReference>
<dbReference type="Gene3D" id="2.60.40.790">
    <property type="match status" value="1"/>
</dbReference>
<evidence type="ECO:0000259" key="3">
    <source>
        <dbReference type="PROSITE" id="PS01031"/>
    </source>
</evidence>
<reference evidence="4 5" key="1">
    <citation type="submission" date="2020-08" db="EMBL/GenBank/DDBJ databases">
        <title>Bridging the membrane lipid divide: bacteria of the FCB group superphylum have the potential to synthesize archaeal ether lipids.</title>
        <authorList>
            <person name="Villanueva L."/>
            <person name="Von Meijenfeldt F.A.B."/>
            <person name="Westbye A.B."/>
            <person name="Yadav S."/>
            <person name="Hopmans E.C."/>
            <person name="Dutilh B.E."/>
            <person name="Sinninghe Damste J.S."/>
        </authorList>
    </citation>
    <scope>NUCLEOTIDE SEQUENCE [LARGE SCALE GENOMIC DNA]</scope>
    <source>
        <strain evidence="4">NIOZ-UU82</strain>
    </source>
</reference>